<dbReference type="HAMAP" id="MF_02122">
    <property type="entry name" value="DapD_type2"/>
    <property type="match status" value="1"/>
</dbReference>
<evidence type="ECO:0000256" key="4">
    <source>
        <dbReference type="ARBA" id="ARBA00022915"/>
    </source>
</evidence>
<comment type="caution">
    <text evidence="8">The sequence shown here is derived from an EMBL/GenBank/DDBJ whole genome shotgun (WGS) entry which is preliminary data.</text>
</comment>
<keyword evidence="2" id="KW-0028">Amino-acid biosynthesis</keyword>
<keyword evidence="4" id="KW-0220">Diaminopimelate biosynthesis</keyword>
<reference evidence="8" key="1">
    <citation type="submission" date="2021-02" db="EMBL/GenBank/DDBJ databases">
        <title>Sulfurospirillum tamanensis sp. nov.</title>
        <authorList>
            <person name="Frolova A."/>
            <person name="Merkel A."/>
            <person name="Slobodkin A."/>
        </authorList>
    </citation>
    <scope>NUCLEOTIDE SEQUENCE</scope>
    <source>
        <strain evidence="8">T05b</strain>
    </source>
</reference>
<keyword evidence="3" id="KW-0808">Transferase</keyword>
<evidence type="ECO:0000256" key="1">
    <source>
        <dbReference type="ARBA" id="ARBA00022490"/>
    </source>
</evidence>
<dbReference type="Pfam" id="PF14602">
    <property type="entry name" value="Hexapep_2"/>
    <property type="match status" value="1"/>
</dbReference>
<dbReference type="Proteomes" id="UP000703590">
    <property type="component" value="Unassembled WGS sequence"/>
</dbReference>
<accession>A0ABS2WTQ0</accession>
<dbReference type="Gene3D" id="3.30.70.2010">
    <property type="match status" value="1"/>
</dbReference>
<proteinExistence type="inferred from homology"/>
<evidence type="ECO:0000256" key="6">
    <source>
        <dbReference type="ARBA" id="ARBA00023315"/>
    </source>
</evidence>
<dbReference type="CDD" id="cd04649">
    <property type="entry name" value="LbH_THP_succinylT_putative"/>
    <property type="match status" value="1"/>
</dbReference>
<dbReference type="Gene3D" id="3.30.60.70">
    <property type="entry name" value="Trimeric LpxA-like enzymes"/>
    <property type="match status" value="1"/>
</dbReference>
<reference evidence="8" key="2">
    <citation type="submission" date="2021-02" db="EMBL/GenBank/DDBJ databases">
        <authorList>
            <person name="Merkel A.Y."/>
        </authorList>
    </citation>
    <scope>NUCLEOTIDE SEQUENCE</scope>
    <source>
        <strain evidence="8">T05b</strain>
    </source>
</reference>
<dbReference type="Gene3D" id="2.160.10.10">
    <property type="entry name" value="Hexapeptide repeat proteins"/>
    <property type="match status" value="1"/>
</dbReference>
<keyword evidence="9" id="KW-1185">Reference proteome</keyword>
<dbReference type="RefSeq" id="WP_205459584.1">
    <property type="nucleotide sequence ID" value="NZ_JAFHKK010000022.1"/>
</dbReference>
<dbReference type="InterPro" id="IPR032784">
    <property type="entry name" value="THDPS_M"/>
</dbReference>
<evidence type="ECO:0000313" key="8">
    <source>
        <dbReference type="EMBL" id="MBN2965037.1"/>
    </source>
</evidence>
<protein>
    <submittedName>
        <fullName evidence="8">Tetrahydrodipicolinate N-succinyltransferase N-terminal domain-containing protein</fullName>
    </submittedName>
</protein>
<evidence type="ECO:0000313" key="9">
    <source>
        <dbReference type="Proteomes" id="UP000703590"/>
    </source>
</evidence>
<keyword evidence="1" id="KW-0963">Cytoplasm</keyword>
<dbReference type="Pfam" id="PF14790">
    <property type="entry name" value="THDPS_N"/>
    <property type="match status" value="1"/>
</dbReference>
<evidence type="ECO:0000256" key="2">
    <source>
        <dbReference type="ARBA" id="ARBA00022605"/>
    </source>
</evidence>
<dbReference type="InterPro" id="IPR026586">
    <property type="entry name" value="Type2_DapD"/>
</dbReference>
<sequence>MAIKGIETKEAFAKLVEKTKAKSGYKDPIGFGVARVDRGQLTPSKILQASFPVVNWNENFGSAAVFVAALDEAGIEVDFSGSEFVCDVKKKFVKNAMAAFEPFLEEAMGDAHKNVQVIQHLDFIAQNEGLEKDFRLVFLFEDAAPKSVEAVYLKLYALSTGKAPLRSLNLSGAFGVLENVAWSMNVPIELAWLRENEIEMKLDGTFPVIEGVDKFPRFLQHVIPADNTRILDASKVRMGAQLAAGTTVMPGASYINFNAGTTGPVMVEGRISSSAIVGAGSDVGGGASILGVLSGTNGNPVSIGKNTLLGANSVTGIPLGDGCIVDAGIAILEGTKVSISSAQMEKIKEVNPEFEYVLGEETYVFKGLDLAGFHGLHFRQDSITGALKVFRSQREVVLNSELH</sequence>
<evidence type="ECO:0000256" key="3">
    <source>
        <dbReference type="ARBA" id="ARBA00022679"/>
    </source>
</evidence>
<dbReference type="InterPro" id="IPR001451">
    <property type="entry name" value="Hexapep"/>
</dbReference>
<keyword evidence="5" id="KW-0457">Lysine biosynthesis</keyword>
<dbReference type="InterPro" id="IPR038361">
    <property type="entry name" value="THDPS_M_sf"/>
</dbReference>
<evidence type="ECO:0000259" key="7">
    <source>
        <dbReference type="Pfam" id="PF14789"/>
    </source>
</evidence>
<gene>
    <name evidence="8" type="ORF">JWV37_09615</name>
</gene>
<organism evidence="8 9">
    <name type="scientific">Sulfurospirillum tamanense</name>
    <dbReference type="NCBI Taxonomy" id="2813362"/>
    <lineage>
        <taxon>Bacteria</taxon>
        <taxon>Pseudomonadati</taxon>
        <taxon>Campylobacterota</taxon>
        <taxon>Epsilonproteobacteria</taxon>
        <taxon>Campylobacterales</taxon>
        <taxon>Sulfurospirillaceae</taxon>
        <taxon>Sulfurospirillum</taxon>
    </lineage>
</organism>
<dbReference type="SUPFAM" id="SSF51161">
    <property type="entry name" value="Trimeric LpxA-like enzymes"/>
    <property type="match status" value="1"/>
</dbReference>
<feature type="domain" description="2,3,4,5-tetrahydropyridine-2,6-dicarboxylate N-succinyltransferase middle" evidence="7">
    <location>
        <begin position="177"/>
        <end position="217"/>
    </location>
</feature>
<evidence type="ECO:0000256" key="5">
    <source>
        <dbReference type="ARBA" id="ARBA00023154"/>
    </source>
</evidence>
<name>A0ABS2WTQ0_9BACT</name>
<dbReference type="EMBL" id="JAFHKK010000022">
    <property type="protein sequence ID" value="MBN2965037.1"/>
    <property type="molecule type" value="Genomic_DNA"/>
</dbReference>
<dbReference type="Pfam" id="PF14789">
    <property type="entry name" value="THDPS_M"/>
    <property type="match status" value="1"/>
</dbReference>
<keyword evidence="6" id="KW-0012">Acyltransferase</keyword>
<dbReference type="InterPro" id="IPR011004">
    <property type="entry name" value="Trimer_LpxA-like_sf"/>
</dbReference>